<reference evidence="1 2" key="1">
    <citation type="journal article" date="2024" name="G3 (Bethesda)">
        <title>Genome assembly of Hibiscus sabdariffa L. provides insights into metabolisms of medicinal natural products.</title>
        <authorList>
            <person name="Kim T."/>
        </authorList>
    </citation>
    <scope>NUCLEOTIDE SEQUENCE [LARGE SCALE GENOMIC DNA]</scope>
    <source>
        <strain evidence="1">TK-2024</strain>
        <tissue evidence="1">Old leaves</tissue>
    </source>
</reference>
<proteinExistence type="predicted"/>
<accession>A0ABR2B994</accession>
<dbReference type="EMBL" id="JBBPBM010000153">
    <property type="protein sequence ID" value="KAK8503370.1"/>
    <property type="molecule type" value="Genomic_DNA"/>
</dbReference>
<evidence type="ECO:0000313" key="2">
    <source>
        <dbReference type="Proteomes" id="UP001472677"/>
    </source>
</evidence>
<organism evidence="1 2">
    <name type="scientific">Hibiscus sabdariffa</name>
    <name type="common">roselle</name>
    <dbReference type="NCBI Taxonomy" id="183260"/>
    <lineage>
        <taxon>Eukaryota</taxon>
        <taxon>Viridiplantae</taxon>
        <taxon>Streptophyta</taxon>
        <taxon>Embryophyta</taxon>
        <taxon>Tracheophyta</taxon>
        <taxon>Spermatophyta</taxon>
        <taxon>Magnoliopsida</taxon>
        <taxon>eudicotyledons</taxon>
        <taxon>Gunneridae</taxon>
        <taxon>Pentapetalae</taxon>
        <taxon>rosids</taxon>
        <taxon>malvids</taxon>
        <taxon>Malvales</taxon>
        <taxon>Malvaceae</taxon>
        <taxon>Malvoideae</taxon>
        <taxon>Hibiscus</taxon>
    </lineage>
</organism>
<keyword evidence="2" id="KW-1185">Reference proteome</keyword>
<dbReference type="Proteomes" id="UP001472677">
    <property type="component" value="Unassembled WGS sequence"/>
</dbReference>
<sequence>MARKVKDATLKLILEECKEIMYNHQLIDQKLTLMDQSTKIMFERVLLRLDMQQDRLDRQHDRLEKLIDKFEKDSPKIFDENVPEAEIINPFIHSSDHQWSTNAKVSSLIKRIEDFFSSP</sequence>
<protein>
    <submittedName>
        <fullName evidence="1">Uncharacterized protein</fullName>
    </submittedName>
</protein>
<gene>
    <name evidence="1" type="ORF">V6N12_034765</name>
</gene>
<name>A0ABR2B994_9ROSI</name>
<evidence type="ECO:0000313" key="1">
    <source>
        <dbReference type="EMBL" id="KAK8503370.1"/>
    </source>
</evidence>
<comment type="caution">
    <text evidence="1">The sequence shown here is derived from an EMBL/GenBank/DDBJ whole genome shotgun (WGS) entry which is preliminary data.</text>
</comment>